<feature type="domain" description="Response regulatory" evidence="17">
    <location>
        <begin position="677"/>
        <end position="793"/>
    </location>
</feature>
<dbReference type="InterPro" id="IPR036641">
    <property type="entry name" value="HPT_dom_sf"/>
</dbReference>
<dbReference type="PROSITE" id="PS50112">
    <property type="entry name" value="PAS"/>
    <property type="match status" value="2"/>
</dbReference>
<protein>
    <recommendedName>
        <fullName evidence="3">histidine kinase</fullName>
        <ecNumber evidence="3">2.7.13.3</ecNumber>
    </recommendedName>
</protein>
<dbReference type="Pfam" id="PF02518">
    <property type="entry name" value="HATPase_c"/>
    <property type="match status" value="1"/>
</dbReference>
<feature type="modified residue" description="4-aspartylphosphate" evidence="15">
    <location>
        <position position="726"/>
    </location>
</feature>
<dbReference type="Gene3D" id="3.30.565.10">
    <property type="entry name" value="Histidine kinase-like ATPase, C-terminal domain"/>
    <property type="match status" value="1"/>
</dbReference>
<evidence type="ECO:0000259" key="18">
    <source>
        <dbReference type="PROSITE" id="PS50112"/>
    </source>
</evidence>
<dbReference type="InterPro" id="IPR036890">
    <property type="entry name" value="HATPase_C_sf"/>
</dbReference>
<evidence type="ECO:0000259" key="17">
    <source>
        <dbReference type="PROSITE" id="PS50110"/>
    </source>
</evidence>
<evidence type="ECO:0000256" key="5">
    <source>
        <dbReference type="ARBA" id="ARBA00022519"/>
    </source>
</evidence>
<dbReference type="SUPFAM" id="SSF47384">
    <property type="entry name" value="Homodimeric domain of signal transducing histidine kinase"/>
    <property type="match status" value="1"/>
</dbReference>
<dbReference type="SMART" id="SM00073">
    <property type="entry name" value="HPT"/>
    <property type="match status" value="1"/>
</dbReference>
<dbReference type="InterPro" id="IPR003661">
    <property type="entry name" value="HisK_dim/P_dom"/>
</dbReference>
<dbReference type="Pfam" id="PF08447">
    <property type="entry name" value="PAS_3"/>
    <property type="match status" value="1"/>
</dbReference>
<dbReference type="InterPro" id="IPR013656">
    <property type="entry name" value="PAS_4"/>
</dbReference>
<dbReference type="EC" id="2.7.13.3" evidence="3"/>
<comment type="catalytic activity">
    <reaction evidence="1">
        <text>ATP + protein L-histidine = ADP + protein N-phospho-L-histidine.</text>
        <dbReference type="EC" id="2.7.13.3"/>
    </reaction>
</comment>
<evidence type="ECO:0000259" key="20">
    <source>
        <dbReference type="PROSITE" id="PS50894"/>
    </source>
</evidence>
<evidence type="ECO:0000256" key="10">
    <source>
        <dbReference type="ARBA" id="ARBA00022840"/>
    </source>
</evidence>
<keyword evidence="11" id="KW-1133">Transmembrane helix</keyword>
<keyword evidence="7" id="KW-0808">Transferase</keyword>
<dbReference type="PANTHER" id="PTHR43047:SF64">
    <property type="entry name" value="HISTIDINE KINASE CONTAINING CHEY-HOMOLOGOUS RECEIVER DOMAIN AND PAS DOMAIN-RELATED"/>
    <property type="match status" value="1"/>
</dbReference>
<keyword evidence="6 15" id="KW-0597">Phosphoprotein</keyword>
<dbReference type="InterPro" id="IPR004358">
    <property type="entry name" value="Sig_transdc_His_kin-like_C"/>
</dbReference>
<evidence type="ECO:0000256" key="1">
    <source>
        <dbReference type="ARBA" id="ARBA00000085"/>
    </source>
</evidence>
<dbReference type="Gene3D" id="3.40.50.2300">
    <property type="match status" value="1"/>
</dbReference>
<dbReference type="CDD" id="cd16922">
    <property type="entry name" value="HATPase_EvgS-ArcB-TorS-like"/>
    <property type="match status" value="1"/>
</dbReference>
<dbReference type="InterPro" id="IPR000014">
    <property type="entry name" value="PAS"/>
</dbReference>
<dbReference type="Pfam" id="PF01627">
    <property type="entry name" value="Hpt"/>
    <property type="match status" value="1"/>
</dbReference>
<evidence type="ECO:0000313" key="21">
    <source>
        <dbReference type="EMBL" id="MDK2125619.1"/>
    </source>
</evidence>
<sequence>MPLPLLSPQWTGLPEGDFGQTLPFSAVAPVSWRWLPLSGEVQFGAALATILGCGPAQLPTNRQGWMEWVHPADRAGVELAGADYAAGRRNDYCVQYRLQHAAGGWIWVYDAALAGSASHPAVDWAVTGCIIDMSASMRQAQEASFGHRYFHALFDATPDALITVNPHMRLQFANVAACHLLGYTQAEIRGLALYALLPEADQPEYWRFLARTGSSAQSLHGQAVCRDGRRLPVELSAQLVMAGMEAGHYVLTIRPASPVQEAETHLYAQALAQAPSGVFLTDVHHIVVYANHVGLAMTGYRWDELVGQSLELIHVHSRTLVTWRDIYGQALQGRAWSGEVTARRKTGGVYVDFLTIAPLRDQSGKITHVIGLHEDITERKQLGQGLDRYRTQLEDMVVNRTRELLRAKESAEAAARAKSAFLANMSHEIRTPMNAVLGFADLLMREARSKRQRDLLGKIAFASRQLLGILSDILDLSKIEAGKLDLHPERVALRPFLQDSLAMIQPMAEENALQLETQIDRRLPEFALVDRVRLGQVLLNLLSNAVKFTHQGTILLRARPLPMAGGSNWLRFEVCDSGIGLTEEQCSRLFLPFEQADVSITRRFGGTGLGLAICKRLIEMMGGRIGVDSVEGQGSTFWIEMPDQSQTASPHIEDSNADETVLNDIAVEVSRSLDGKSILIVEDNKLNQELITLLLDGFDCHTSVANNGLEALAMASKQPFDLVLMDMQMPKMDGLTATRALRAEPAYATIPIVGLTADAFEQDRQACLQAGMNDVVTKPIQPERLYALLASLLQGTLLPATQASGLFAPSDQLTGLAALRQARGLDIETGLQLIGGKEQSYLRLLRLFVSEHYGAAQTIRSALVEGDQKRALREAHSLKGAAASIGAGEVADYAGALEARLRRCAEDLPPGESVEPIEAAIRHLVGVLCAALELPLPSELPTRN</sequence>
<dbReference type="NCBIfam" id="TIGR00229">
    <property type="entry name" value="sensory_box"/>
    <property type="match status" value="2"/>
</dbReference>
<dbReference type="InterPro" id="IPR013655">
    <property type="entry name" value="PAS_fold_3"/>
</dbReference>
<evidence type="ECO:0000256" key="12">
    <source>
        <dbReference type="ARBA" id="ARBA00023012"/>
    </source>
</evidence>
<accession>A0ABT7E0Q2</accession>
<dbReference type="RefSeq" id="WP_284101926.1">
    <property type="nucleotide sequence ID" value="NZ_JARRAF010000021.1"/>
</dbReference>
<dbReference type="InterPro" id="IPR035965">
    <property type="entry name" value="PAS-like_dom_sf"/>
</dbReference>
<keyword evidence="12" id="KW-0902">Two-component regulatory system</keyword>
<gene>
    <name evidence="21" type="ORF">PZA18_16310</name>
</gene>
<dbReference type="InterPro" id="IPR036097">
    <property type="entry name" value="HisK_dim/P_sf"/>
</dbReference>
<evidence type="ECO:0000313" key="22">
    <source>
        <dbReference type="Proteomes" id="UP001172778"/>
    </source>
</evidence>
<dbReference type="SUPFAM" id="SSF55785">
    <property type="entry name" value="PYP-like sensor domain (PAS domain)"/>
    <property type="match status" value="3"/>
</dbReference>
<dbReference type="SUPFAM" id="SSF52172">
    <property type="entry name" value="CheY-like"/>
    <property type="match status" value="1"/>
</dbReference>
<evidence type="ECO:0000256" key="14">
    <source>
        <dbReference type="PROSITE-ProRule" id="PRU00110"/>
    </source>
</evidence>
<dbReference type="Gene3D" id="3.30.450.20">
    <property type="entry name" value="PAS domain"/>
    <property type="match status" value="3"/>
</dbReference>
<evidence type="ECO:0000256" key="8">
    <source>
        <dbReference type="ARBA" id="ARBA00022692"/>
    </source>
</evidence>
<dbReference type="Proteomes" id="UP001172778">
    <property type="component" value="Unassembled WGS sequence"/>
</dbReference>
<feature type="domain" description="PAC" evidence="19">
    <location>
        <begin position="336"/>
        <end position="388"/>
    </location>
</feature>
<keyword evidence="8" id="KW-0812">Transmembrane</keyword>
<evidence type="ECO:0000256" key="9">
    <source>
        <dbReference type="ARBA" id="ARBA00022777"/>
    </source>
</evidence>
<keyword evidence="13" id="KW-0472">Membrane</keyword>
<dbReference type="CDD" id="cd00082">
    <property type="entry name" value="HisKA"/>
    <property type="match status" value="1"/>
</dbReference>
<dbReference type="SMART" id="SM00448">
    <property type="entry name" value="REC"/>
    <property type="match status" value="1"/>
</dbReference>
<evidence type="ECO:0000256" key="2">
    <source>
        <dbReference type="ARBA" id="ARBA00004429"/>
    </source>
</evidence>
<dbReference type="InterPro" id="IPR001610">
    <property type="entry name" value="PAC"/>
</dbReference>
<feature type="domain" description="PAS" evidence="18">
    <location>
        <begin position="146"/>
        <end position="216"/>
    </location>
</feature>
<keyword evidence="10" id="KW-0067">ATP-binding</keyword>
<dbReference type="PANTHER" id="PTHR43047">
    <property type="entry name" value="TWO-COMPONENT HISTIDINE PROTEIN KINASE"/>
    <property type="match status" value="1"/>
</dbReference>
<dbReference type="PROSITE" id="PS50113">
    <property type="entry name" value="PAC"/>
    <property type="match status" value="1"/>
</dbReference>
<evidence type="ECO:0000256" key="13">
    <source>
        <dbReference type="ARBA" id="ARBA00023136"/>
    </source>
</evidence>
<evidence type="ECO:0000259" key="19">
    <source>
        <dbReference type="PROSITE" id="PS50113"/>
    </source>
</evidence>
<dbReference type="InterPro" id="IPR003594">
    <property type="entry name" value="HATPase_dom"/>
</dbReference>
<keyword evidence="10" id="KW-0547">Nucleotide-binding</keyword>
<dbReference type="Gene3D" id="1.10.287.130">
    <property type="match status" value="1"/>
</dbReference>
<proteinExistence type="predicted"/>
<dbReference type="InterPro" id="IPR005467">
    <property type="entry name" value="His_kinase_dom"/>
</dbReference>
<keyword evidence="5" id="KW-0997">Cell inner membrane</keyword>
<evidence type="ECO:0000256" key="11">
    <source>
        <dbReference type="ARBA" id="ARBA00022989"/>
    </source>
</evidence>
<evidence type="ECO:0000256" key="6">
    <source>
        <dbReference type="ARBA" id="ARBA00022553"/>
    </source>
</evidence>
<feature type="domain" description="PAS" evidence="18">
    <location>
        <begin position="263"/>
        <end position="334"/>
    </location>
</feature>
<evidence type="ECO:0000256" key="7">
    <source>
        <dbReference type="ARBA" id="ARBA00022679"/>
    </source>
</evidence>
<dbReference type="PRINTS" id="PR00344">
    <property type="entry name" value="BCTRLSENSOR"/>
</dbReference>
<evidence type="ECO:0000256" key="4">
    <source>
        <dbReference type="ARBA" id="ARBA00022475"/>
    </source>
</evidence>
<dbReference type="CDD" id="cd00130">
    <property type="entry name" value="PAS"/>
    <property type="match status" value="2"/>
</dbReference>
<dbReference type="InterPro" id="IPR008207">
    <property type="entry name" value="Sig_transdc_His_kin_Hpt_dom"/>
</dbReference>
<organism evidence="21 22">
    <name type="scientific">Parachitinimonas caeni</name>
    <dbReference type="NCBI Taxonomy" id="3031301"/>
    <lineage>
        <taxon>Bacteria</taxon>
        <taxon>Pseudomonadati</taxon>
        <taxon>Pseudomonadota</taxon>
        <taxon>Betaproteobacteria</taxon>
        <taxon>Neisseriales</taxon>
        <taxon>Chitinibacteraceae</taxon>
        <taxon>Parachitinimonas</taxon>
    </lineage>
</organism>
<reference evidence="21" key="1">
    <citation type="submission" date="2023-03" db="EMBL/GenBank/DDBJ databases">
        <title>Chitinimonas shenzhenensis gen. nov., sp. nov., a novel member of family Burkholderiaceae isolated from activated sludge collected in Shen Zhen, China.</title>
        <authorList>
            <person name="Wang X."/>
        </authorList>
    </citation>
    <scope>NUCLEOTIDE SEQUENCE</scope>
    <source>
        <strain evidence="21">DQS-5</strain>
    </source>
</reference>
<dbReference type="SMART" id="SM00091">
    <property type="entry name" value="PAS"/>
    <property type="match status" value="2"/>
</dbReference>
<dbReference type="InterPro" id="IPR000700">
    <property type="entry name" value="PAS-assoc_C"/>
</dbReference>
<dbReference type="Gene3D" id="1.20.120.160">
    <property type="entry name" value="HPT domain"/>
    <property type="match status" value="1"/>
</dbReference>
<dbReference type="PROSITE" id="PS50894">
    <property type="entry name" value="HPT"/>
    <property type="match status" value="1"/>
</dbReference>
<dbReference type="Pfam" id="PF00512">
    <property type="entry name" value="HisKA"/>
    <property type="match status" value="1"/>
</dbReference>
<dbReference type="InterPro" id="IPR011006">
    <property type="entry name" value="CheY-like_superfamily"/>
</dbReference>
<dbReference type="SMART" id="SM00388">
    <property type="entry name" value="HisKA"/>
    <property type="match status" value="1"/>
</dbReference>
<name>A0ABT7E0Q2_9NEIS</name>
<comment type="caution">
    <text evidence="21">The sequence shown here is derived from an EMBL/GenBank/DDBJ whole genome shotgun (WGS) entry which is preliminary data.</text>
</comment>
<evidence type="ECO:0000259" key="16">
    <source>
        <dbReference type="PROSITE" id="PS50109"/>
    </source>
</evidence>
<dbReference type="Pfam" id="PF00072">
    <property type="entry name" value="Response_reg"/>
    <property type="match status" value="1"/>
</dbReference>
<keyword evidence="9" id="KW-0418">Kinase</keyword>
<feature type="modified residue" description="Phosphohistidine" evidence="14">
    <location>
        <position position="876"/>
    </location>
</feature>
<dbReference type="EMBL" id="JARRAF010000021">
    <property type="protein sequence ID" value="MDK2125619.1"/>
    <property type="molecule type" value="Genomic_DNA"/>
</dbReference>
<dbReference type="Pfam" id="PF13426">
    <property type="entry name" value="PAS_9"/>
    <property type="match status" value="1"/>
</dbReference>
<dbReference type="SMART" id="SM00086">
    <property type="entry name" value="PAC"/>
    <property type="match status" value="2"/>
</dbReference>
<evidence type="ECO:0000256" key="15">
    <source>
        <dbReference type="PROSITE-ProRule" id="PRU00169"/>
    </source>
</evidence>
<dbReference type="SUPFAM" id="SSF55874">
    <property type="entry name" value="ATPase domain of HSP90 chaperone/DNA topoisomerase II/histidine kinase"/>
    <property type="match status" value="1"/>
</dbReference>
<keyword evidence="4" id="KW-1003">Cell membrane</keyword>
<dbReference type="InterPro" id="IPR001789">
    <property type="entry name" value="Sig_transdc_resp-reg_receiver"/>
</dbReference>
<dbReference type="Pfam" id="PF08448">
    <property type="entry name" value="PAS_4"/>
    <property type="match status" value="1"/>
</dbReference>
<comment type="subcellular location">
    <subcellularLocation>
        <location evidence="2">Cell inner membrane</location>
        <topology evidence="2">Multi-pass membrane protein</topology>
    </subcellularLocation>
</comment>
<feature type="domain" description="Histidine kinase" evidence="16">
    <location>
        <begin position="424"/>
        <end position="645"/>
    </location>
</feature>
<dbReference type="PROSITE" id="PS50110">
    <property type="entry name" value="RESPONSE_REGULATORY"/>
    <property type="match status" value="1"/>
</dbReference>
<keyword evidence="22" id="KW-1185">Reference proteome</keyword>
<dbReference type="CDD" id="cd17546">
    <property type="entry name" value="REC_hyHK_CKI1_RcsC-like"/>
    <property type="match status" value="1"/>
</dbReference>
<dbReference type="SUPFAM" id="SSF47226">
    <property type="entry name" value="Histidine-containing phosphotransfer domain, HPT domain"/>
    <property type="match status" value="1"/>
</dbReference>
<dbReference type="PROSITE" id="PS50109">
    <property type="entry name" value="HIS_KIN"/>
    <property type="match status" value="1"/>
</dbReference>
<dbReference type="SMART" id="SM00387">
    <property type="entry name" value="HATPase_c"/>
    <property type="match status" value="1"/>
</dbReference>
<evidence type="ECO:0000256" key="3">
    <source>
        <dbReference type="ARBA" id="ARBA00012438"/>
    </source>
</evidence>
<feature type="domain" description="HPt" evidence="20">
    <location>
        <begin position="837"/>
        <end position="931"/>
    </location>
</feature>